<dbReference type="Proteomes" id="UP000253034">
    <property type="component" value="Unassembled WGS sequence"/>
</dbReference>
<dbReference type="AlphaFoldDB" id="A0A369B0K2"/>
<dbReference type="RefSeq" id="WP_114298632.1">
    <property type="nucleotide sequence ID" value="NZ_QPJT01000018.1"/>
</dbReference>
<organism evidence="2 3">
    <name type="scientific">Anaerobacterium chartisolvens</name>
    <dbReference type="NCBI Taxonomy" id="1297424"/>
    <lineage>
        <taxon>Bacteria</taxon>
        <taxon>Bacillati</taxon>
        <taxon>Bacillota</taxon>
        <taxon>Clostridia</taxon>
        <taxon>Eubacteriales</taxon>
        <taxon>Oscillospiraceae</taxon>
        <taxon>Anaerobacterium</taxon>
    </lineage>
</organism>
<accession>A0A369B0K2</accession>
<dbReference type="OrthoDB" id="2082654at2"/>
<comment type="caution">
    <text evidence="2">The sequence shown here is derived from an EMBL/GenBank/DDBJ whole genome shotgun (WGS) entry which is preliminary data.</text>
</comment>
<gene>
    <name evidence="2" type="ORF">DFR58_11832</name>
</gene>
<proteinExistence type="predicted"/>
<keyword evidence="3" id="KW-1185">Reference proteome</keyword>
<keyword evidence="1" id="KW-0732">Signal</keyword>
<dbReference type="EMBL" id="QPJT01000018">
    <property type="protein sequence ID" value="RCX13214.1"/>
    <property type="molecule type" value="Genomic_DNA"/>
</dbReference>
<feature type="signal peptide" evidence="1">
    <location>
        <begin position="1"/>
        <end position="22"/>
    </location>
</feature>
<evidence type="ECO:0000313" key="2">
    <source>
        <dbReference type="EMBL" id="RCX13214.1"/>
    </source>
</evidence>
<protein>
    <submittedName>
        <fullName evidence="2">Uncharacterized protein</fullName>
    </submittedName>
</protein>
<feature type="chain" id="PRO_5016752672" evidence="1">
    <location>
        <begin position="23"/>
        <end position="254"/>
    </location>
</feature>
<evidence type="ECO:0000256" key="1">
    <source>
        <dbReference type="SAM" id="SignalP"/>
    </source>
</evidence>
<evidence type="ECO:0000313" key="3">
    <source>
        <dbReference type="Proteomes" id="UP000253034"/>
    </source>
</evidence>
<name>A0A369B0K2_9FIRM</name>
<sequence length="254" mass="27827">MKKFLSVLLVFVVLLSGSTCFASDTVNFLPYDEGIPAEKDLGIVAPEPYYKEPPTTLFSFASDSFNNGPTFKGMSGTSTFVSNAEVELMVDLNNDSYGGTVKFLSQLNLKAEAYDHQVFQIGPQYLHVWKVYCEMTFTHVNPSLNTPLLSIGFKEGVLTSWSPNFYSVGETMTLQNSQSADPSIYMTPVELKAIGLTPSNVNTSKDVAFTFTNVRTLADNGNPGGLVNIDNRGCFKDDWKSEGSFSASGCNEKF</sequence>
<reference evidence="2 3" key="1">
    <citation type="submission" date="2018-07" db="EMBL/GenBank/DDBJ databases">
        <title>Genomic Encyclopedia of Type Strains, Phase IV (KMG-IV): sequencing the most valuable type-strain genomes for metagenomic binning, comparative biology and taxonomic classification.</title>
        <authorList>
            <person name="Goeker M."/>
        </authorList>
    </citation>
    <scope>NUCLEOTIDE SEQUENCE [LARGE SCALE GENOMIC DNA]</scope>
    <source>
        <strain evidence="2 3">DSM 27016</strain>
    </source>
</reference>